<feature type="transmembrane region" description="Helical" evidence="2">
    <location>
        <begin position="247"/>
        <end position="268"/>
    </location>
</feature>
<keyword evidence="5" id="KW-1185">Reference proteome</keyword>
<sequence>MKSYNLLLLLLFMSVLAQLEFAYCDEASDDEDMLYYLNRLYEEDSDEGELDPHDMLAYPGRKSKLPRPTVSFSATPPAEDSVTPQNMVEGTGSPGCEFEHKIIEERGKELYQCQTEMESLDQSLQKERQRSAGLEKKLMKEGKEDMGVFYKRSVLHFWKILKMEEVSDLLHDETSAVIRHISVRVQKSDLDNFQLFIDTQSNALKIDEFLEHSFVAIAPAETLNFDLFGRLSNTFQSLTSGIKNIELWLNILCGGFLFLGIWAIMLFIRDIKKELR</sequence>
<feature type="region of interest" description="Disordered" evidence="1">
    <location>
        <begin position="59"/>
        <end position="94"/>
    </location>
</feature>
<feature type="chain" id="PRO_5043988066" evidence="3">
    <location>
        <begin position="18"/>
        <end position="276"/>
    </location>
</feature>
<dbReference type="AlphaFoldDB" id="A0AAV2QAE3"/>
<organism evidence="4 5">
    <name type="scientific">Meganyctiphanes norvegica</name>
    <name type="common">Northern krill</name>
    <name type="synonym">Thysanopoda norvegica</name>
    <dbReference type="NCBI Taxonomy" id="48144"/>
    <lineage>
        <taxon>Eukaryota</taxon>
        <taxon>Metazoa</taxon>
        <taxon>Ecdysozoa</taxon>
        <taxon>Arthropoda</taxon>
        <taxon>Crustacea</taxon>
        <taxon>Multicrustacea</taxon>
        <taxon>Malacostraca</taxon>
        <taxon>Eumalacostraca</taxon>
        <taxon>Eucarida</taxon>
        <taxon>Euphausiacea</taxon>
        <taxon>Euphausiidae</taxon>
        <taxon>Meganyctiphanes</taxon>
    </lineage>
</organism>
<evidence type="ECO:0000313" key="4">
    <source>
        <dbReference type="EMBL" id="CAL4074628.1"/>
    </source>
</evidence>
<gene>
    <name evidence="4" type="ORF">MNOR_LOCUS9554</name>
</gene>
<evidence type="ECO:0000256" key="2">
    <source>
        <dbReference type="SAM" id="Phobius"/>
    </source>
</evidence>
<evidence type="ECO:0000313" key="5">
    <source>
        <dbReference type="Proteomes" id="UP001497623"/>
    </source>
</evidence>
<feature type="signal peptide" evidence="3">
    <location>
        <begin position="1"/>
        <end position="17"/>
    </location>
</feature>
<accession>A0AAV2QAE3</accession>
<name>A0AAV2QAE3_MEGNR</name>
<evidence type="ECO:0000256" key="1">
    <source>
        <dbReference type="SAM" id="MobiDB-lite"/>
    </source>
</evidence>
<evidence type="ECO:0000256" key="3">
    <source>
        <dbReference type="SAM" id="SignalP"/>
    </source>
</evidence>
<reference evidence="4 5" key="1">
    <citation type="submission" date="2024-05" db="EMBL/GenBank/DDBJ databases">
        <authorList>
            <person name="Wallberg A."/>
        </authorList>
    </citation>
    <scope>NUCLEOTIDE SEQUENCE [LARGE SCALE GENOMIC DNA]</scope>
</reference>
<keyword evidence="3" id="KW-0732">Signal</keyword>
<dbReference type="EMBL" id="CAXKWB010004649">
    <property type="protein sequence ID" value="CAL4074628.1"/>
    <property type="molecule type" value="Genomic_DNA"/>
</dbReference>
<keyword evidence="2" id="KW-0812">Transmembrane</keyword>
<comment type="caution">
    <text evidence="4">The sequence shown here is derived from an EMBL/GenBank/DDBJ whole genome shotgun (WGS) entry which is preliminary data.</text>
</comment>
<protein>
    <submittedName>
        <fullName evidence="4">Uncharacterized protein</fullName>
    </submittedName>
</protein>
<feature type="non-terminal residue" evidence="4">
    <location>
        <position position="276"/>
    </location>
</feature>
<keyword evidence="2" id="KW-0472">Membrane</keyword>
<proteinExistence type="predicted"/>
<dbReference type="Proteomes" id="UP001497623">
    <property type="component" value="Unassembled WGS sequence"/>
</dbReference>
<keyword evidence="2" id="KW-1133">Transmembrane helix</keyword>